<dbReference type="Gene3D" id="1.10.260.40">
    <property type="entry name" value="lambda repressor-like DNA-binding domains"/>
    <property type="match status" value="1"/>
</dbReference>
<dbReference type="Proteomes" id="UP000706151">
    <property type="component" value="Unassembled WGS sequence"/>
</dbReference>
<feature type="domain" description="HTH cro/C1-type" evidence="1">
    <location>
        <begin position="33"/>
        <end position="88"/>
    </location>
</feature>
<dbReference type="Pfam" id="PF13744">
    <property type="entry name" value="HTH_37"/>
    <property type="match status" value="1"/>
</dbReference>
<dbReference type="EMBL" id="JADJOT010000002">
    <property type="protein sequence ID" value="MBK7952758.1"/>
    <property type="molecule type" value="Genomic_DNA"/>
</dbReference>
<dbReference type="PROSITE" id="PS50943">
    <property type="entry name" value="HTH_CROC1"/>
    <property type="match status" value="1"/>
</dbReference>
<sequence>MSTITRGTGNVFADLGYQDASERQIKTRLALAVNELLKARKLKQREIASVLGVPQPKVSALKNYRLDQFSVERLMEFLTALNQDVEIMIRPRDNATQAGQISVLAVQR</sequence>
<name>A0A935T867_9PROT</name>
<reference evidence="2 3" key="1">
    <citation type="submission" date="2020-10" db="EMBL/GenBank/DDBJ databases">
        <title>Connecting structure to function with the recovery of over 1000 high-quality activated sludge metagenome-assembled genomes encoding full-length rRNA genes using long-read sequencing.</title>
        <authorList>
            <person name="Singleton C.M."/>
            <person name="Petriglieri F."/>
            <person name="Kristensen J.M."/>
            <person name="Kirkegaard R.H."/>
            <person name="Michaelsen T.Y."/>
            <person name="Andersen M.H."/>
            <person name="Karst S.M."/>
            <person name="Dueholm M.S."/>
            <person name="Nielsen P.H."/>
            <person name="Albertsen M."/>
        </authorList>
    </citation>
    <scope>NUCLEOTIDE SEQUENCE [LARGE SCALE GENOMIC DNA]</scope>
    <source>
        <strain evidence="2">Fred_18-Q3-R57-64_BAT3C.720</strain>
    </source>
</reference>
<evidence type="ECO:0000313" key="3">
    <source>
        <dbReference type="Proteomes" id="UP000706151"/>
    </source>
</evidence>
<dbReference type="InterPro" id="IPR001387">
    <property type="entry name" value="Cro/C1-type_HTH"/>
</dbReference>
<dbReference type="InterPro" id="IPR010982">
    <property type="entry name" value="Lambda_DNA-bd_dom_sf"/>
</dbReference>
<comment type="caution">
    <text evidence="2">The sequence shown here is derived from an EMBL/GenBank/DDBJ whole genome shotgun (WGS) entry which is preliminary data.</text>
</comment>
<dbReference type="InterPro" id="IPR039554">
    <property type="entry name" value="HigA2-like_HTH"/>
</dbReference>
<accession>A0A935T867</accession>
<evidence type="ECO:0000259" key="1">
    <source>
        <dbReference type="PROSITE" id="PS50943"/>
    </source>
</evidence>
<dbReference type="GO" id="GO:0003677">
    <property type="term" value="F:DNA binding"/>
    <property type="evidence" value="ECO:0007669"/>
    <property type="project" value="InterPro"/>
</dbReference>
<protein>
    <submittedName>
        <fullName evidence="2">XRE family transcriptional regulator</fullName>
    </submittedName>
</protein>
<dbReference type="CDD" id="cd00093">
    <property type="entry name" value="HTH_XRE"/>
    <property type="match status" value="1"/>
</dbReference>
<dbReference type="SUPFAM" id="SSF47413">
    <property type="entry name" value="lambda repressor-like DNA-binding domains"/>
    <property type="match status" value="1"/>
</dbReference>
<gene>
    <name evidence="2" type="ORF">IPK02_01695</name>
</gene>
<dbReference type="AlphaFoldDB" id="A0A935T867"/>
<evidence type="ECO:0000313" key="2">
    <source>
        <dbReference type="EMBL" id="MBK7952758.1"/>
    </source>
</evidence>
<organism evidence="2 3">
    <name type="scientific">Candidatus Accumulibacter affinis</name>
    <dbReference type="NCBI Taxonomy" id="2954384"/>
    <lineage>
        <taxon>Bacteria</taxon>
        <taxon>Pseudomonadati</taxon>
        <taxon>Pseudomonadota</taxon>
        <taxon>Betaproteobacteria</taxon>
        <taxon>Candidatus Accumulibacter</taxon>
    </lineage>
</organism>
<proteinExistence type="predicted"/>